<protein>
    <submittedName>
        <fullName evidence="1">Uncharacterized protein</fullName>
    </submittedName>
</protein>
<comment type="caution">
    <text evidence="1">The sequence shown here is derived from an EMBL/GenBank/DDBJ whole genome shotgun (WGS) entry which is preliminary data.</text>
</comment>
<proteinExistence type="predicted"/>
<accession>A0A645HB51</accession>
<dbReference type="AlphaFoldDB" id="A0A645HB51"/>
<organism evidence="1">
    <name type="scientific">bioreactor metagenome</name>
    <dbReference type="NCBI Taxonomy" id="1076179"/>
    <lineage>
        <taxon>unclassified sequences</taxon>
        <taxon>metagenomes</taxon>
        <taxon>ecological metagenomes</taxon>
    </lineage>
</organism>
<reference evidence="1" key="1">
    <citation type="submission" date="2019-08" db="EMBL/GenBank/DDBJ databases">
        <authorList>
            <person name="Kucharzyk K."/>
            <person name="Murdoch R.W."/>
            <person name="Higgins S."/>
            <person name="Loffler F."/>
        </authorList>
    </citation>
    <scope>NUCLEOTIDE SEQUENCE</scope>
</reference>
<sequence length="75" mass="8882">MWITEEGCRDPCFFLIPFRQVTDQFPVAENLTVEKFLHGFQEKGEITFRFVVDYGCERKILFGCEEIDQEALIEE</sequence>
<gene>
    <name evidence="1" type="ORF">SDC9_183090</name>
</gene>
<name>A0A645HB51_9ZZZZ</name>
<evidence type="ECO:0000313" key="1">
    <source>
        <dbReference type="EMBL" id="MPN35592.1"/>
    </source>
</evidence>
<dbReference type="EMBL" id="VSSQ01089276">
    <property type="protein sequence ID" value="MPN35592.1"/>
    <property type="molecule type" value="Genomic_DNA"/>
</dbReference>